<keyword evidence="3" id="KW-1185">Reference proteome</keyword>
<evidence type="ECO:0000313" key="2">
    <source>
        <dbReference type="EMBL" id="BAU87289.1"/>
    </source>
</evidence>
<evidence type="ECO:0000256" key="1">
    <source>
        <dbReference type="SAM" id="MobiDB-lite"/>
    </source>
</evidence>
<dbReference type="AlphaFoldDB" id="A0A160P653"/>
<feature type="compositionally biased region" description="Pro residues" evidence="1">
    <location>
        <begin position="228"/>
        <end position="238"/>
    </location>
</feature>
<dbReference type="Proteomes" id="UP000217676">
    <property type="component" value="Chromosome"/>
</dbReference>
<dbReference type="KEGG" id="slau:SLA_6421"/>
<evidence type="ECO:0000313" key="3">
    <source>
        <dbReference type="Proteomes" id="UP000217676"/>
    </source>
</evidence>
<feature type="region of interest" description="Disordered" evidence="1">
    <location>
        <begin position="221"/>
        <end position="276"/>
    </location>
</feature>
<gene>
    <name evidence="2" type="ORF">SLA_6421</name>
</gene>
<feature type="region of interest" description="Disordered" evidence="1">
    <location>
        <begin position="141"/>
        <end position="162"/>
    </location>
</feature>
<keyword evidence="2" id="KW-0547">Nucleotide-binding</keyword>
<dbReference type="GO" id="GO:0004386">
    <property type="term" value="F:helicase activity"/>
    <property type="evidence" value="ECO:0007669"/>
    <property type="project" value="UniProtKB-KW"/>
</dbReference>
<protein>
    <submittedName>
        <fullName evidence="2">RecG-like helicase</fullName>
    </submittedName>
</protein>
<feature type="compositionally biased region" description="Gly residues" evidence="1">
    <location>
        <begin position="261"/>
        <end position="276"/>
    </location>
</feature>
<keyword evidence="2" id="KW-0067">ATP-binding</keyword>
<accession>A0A160P653</accession>
<name>A0A160P653_STRLU</name>
<dbReference type="RefSeq" id="WP_359884991.1">
    <property type="nucleotide sequence ID" value="NZ_JBEYHT010000083.1"/>
</dbReference>
<organism evidence="2 3">
    <name type="scientific">Streptomyces laurentii</name>
    <dbReference type="NCBI Taxonomy" id="39478"/>
    <lineage>
        <taxon>Bacteria</taxon>
        <taxon>Bacillati</taxon>
        <taxon>Actinomycetota</taxon>
        <taxon>Actinomycetes</taxon>
        <taxon>Kitasatosporales</taxon>
        <taxon>Streptomycetaceae</taxon>
        <taxon>Streptomyces</taxon>
    </lineage>
</organism>
<dbReference type="EMBL" id="AP017424">
    <property type="protein sequence ID" value="BAU87289.1"/>
    <property type="molecule type" value="Genomic_DNA"/>
</dbReference>
<proteinExistence type="predicted"/>
<reference evidence="2 3" key="1">
    <citation type="journal article" date="2016" name="Genome Announc.">
        <title>Complete Genome Sequence of Thiostrepton-Producing Streptomyces laurentii ATCC 31255.</title>
        <authorList>
            <person name="Doi K."/>
            <person name="Fujino Y."/>
            <person name="Nagayoshi Y."/>
            <person name="Ohshima T."/>
            <person name="Ogata S."/>
        </authorList>
    </citation>
    <scope>NUCLEOTIDE SEQUENCE [LARGE SCALE GENOMIC DNA]</scope>
    <source>
        <strain evidence="2 3">ATCC 31255</strain>
    </source>
</reference>
<keyword evidence="2" id="KW-0378">Hydrolase</keyword>
<keyword evidence="2" id="KW-0347">Helicase</keyword>
<sequence length="276" mass="30839">MTRRDEAADLVVIKVPKTTVRVLGQPCTYYPVRGRTEGRYVGSTAVLGTGAEEHAWRTAAERFDAALLEARRAHTRGARWARRRAERRCLEALTAAENDYAPVRDVIERRYAEVEARRRVWGWAVVEAVPPRDEIYVYRHDVPGTEPAPGPSSTHPLRSEEPLSARGLERELYRLGDVHGLTDVRWEDGATERVRDECALPDEPGAFEAWWSEFTERGWRSSREVPLPDAPPPRPSPAPDSGGGTRAGRRHRGPERDYDGVGEGHGGYGGGFFGGY</sequence>